<name>A0A9W4DNM7_9ACTN</name>
<dbReference type="SUPFAM" id="SSF50969">
    <property type="entry name" value="YVTN repeat-like/Quinoprotein amine dehydrogenase"/>
    <property type="match status" value="1"/>
</dbReference>
<comment type="similarity">
    <text evidence="1">Belongs to the cycloisomerase 2 family.</text>
</comment>
<sequence length="390" mass="39345">MPSIARRTRPRRTTRVTRAAVAGAAAVAAAAVAAPAAGAATPRHATVRDSAPVFVQSDNTTANTVVAYHRNPDGSLGGHEIYPTGGRGGVLDGSVVDHLASQGSLAYDRPHRLLYAVNAGSDSVTVFAVHGDRLQRLQVLPSGGDFPVGVATHGGQVYVLNARGGGSVQGYVWDGRQLVLAPGRHRDLHLAAASPEFTHTPGQVGFTPDGSKLVVTTKAGADTIDVFPITASGAPAARPVVTATPGAVPFGFTFDRAGRLQVTEAGPNAVATFAVRRDGTLRQVAQASTGQAATCWVVATGDHLYASNAGSATLSGYLVGPHGPLTALGNTSTHDGTVDAAASSDGRTVYVQTGAEGVVDEFRVGRDGSLTGIGSVTVPGAVGGEGIAAG</sequence>
<evidence type="ECO:0000256" key="2">
    <source>
        <dbReference type="SAM" id="SignalP"/>
    </source>
</evidence>
<accession>A0A9W4DNM7</accession>
<dbReference type="EMBL" id="CAJSLV010000048">
    <property type="protein sequence ID" value="CAG6393260.1"/>
    <property type="molecule type" value="Genomic_DNA"/>
</dbReference>
<evidence type="ECO:0000256" key="1">
    <source>
        <dbReference type="ARBA" id="ARBA00005564"/>
    </source>
</evidence>
<reference evidence="3" key="1">
    <citation type="submission" date="2021-05" db="EMBL/GenBank/DDBJ databases">
        <authorList>
            <person name="Arsene-Ploetze F."/>
        </authorList>
    </citation>
    <scope>NUCLEOTIDE SEQUENCE</scope>
    <source>
        <strain evidence="3">DSM 42138</strain>
    </source>
</reference>
<dbReference type="AlphaFoldDB" id="A0A9W4DNM7"/>
<protein>
    <submittedName>
        <fullName evidence="3">6-phosphogluconolactonase, cycloisomerase 2 family</fullName>
    </submittedName>
</protein>
<dbReference type="InterPro" id="IPR019405">
    <property type="entry name" value="Lactonase_7-beta_prop"/>
</dbReference>
<keyword evidence="4" id="KW-1185">Reference proteome</keyword>
<evidence type="ECO:0000313" key="3">
    <source>
        <dbReference type="EMBL" id="CAG6393260.1"/>
    </source>
</evidence>
<gene>
    <name evidence="3" type="ORF">SCOCK_20291</name>
</gene>
<dbReference type="InterPro" id="IPR050282">
    <property type="entry name" value="Cycloisomerase_2"/>
</dbReference>
<dbReference type="PANTHER" id="PTHR30344:SF1">
    <property type="entry name" value="6-PHOSPHOGLUCONOLACTONASE"/>
    <property type="match status" value="1"/>
</dbReference>
<evidence type="ECO:0000313" key="4">
    <source>
        <dbReference type="Proteomes" id="UP001152519"/>
    </source>
</evidence>
<dbReference type="RefSeq" id="WP_251488761.1">
    <property type="nucleotide sequence ID" value="NZ_CAJSLV010000048.1"/>
</dbReference>
<dbReference type="Pfam" id="PF10282">
    <property type="entry name" value="Lactonase"/>
    <property type="match status" value="1"/>
</dbReference>
<comment type="caution">
    <text evidence="3">The sequence shown here is derived from an EMBL/GenBank/DDBJ whole genome shotgun (WGS) entry which is preliminary data.</text>
</comment>
<feature type="signal peptide" evidence="2">
    <location>
        <begin position="1"/>
        <end position="39"/>
    </location>
</feature>
<proteinExistence type="inferred from homology"/>
<dbReference type="GO" id="GO:0017057">
    <property type="term" value="F:6-phosphogluconolactonase activity"/>
    <property type="evidence" value="ECO:0007669"/>
    <property type="project" value="TreeGrafter"/>
</dbReference>
<organism evidence="3 4">
    <name type="scientific">Actinacidiphila cocklensis</name>
    <dbReference type="NCBI Taxonomy" id="887465"/>
    <lineage>
        <taxon>Bacteria</taxon>
        <taxon>Bacillati</taxon>
        <taxon>Actinomycetota</taxon>
        <taxon>Actinomycetes</taxon>
        <taxon>Kitasatosporales</taxon>
        <taxon>Streptomycetaceae</taxon>
        <taxon>Actinacidiphila</taxon>
    </lineage>
</organism>
<dbReference type="Proteomes" id="UP001152519">
    <property type="component" value="Unassembled WGS sequence"/>
</dbReference>
<keyword evidence="2" id="KW-0732">Signal</keyword>
<dbReference type="PANTHER" id="PTHR30344">
    <property type="entry name" value="6-PHOSPHOGLUCONOLACTONASE-RELATED"/>
    <property type="match status" value="1"/>
</dbReference>
<dbReference type="Gene3D" id="2.130.10.10">
    <property type="entry name" value="YVTN repeat-like/Quinoprotein amine dehydrogenase"/>
    <property type="match status" value="3"/>
</dbReference>
<dbReference type="InterPro" id="IPR015943">
    <property type="entry name" value="WD40/YVTN_repeat-like_dom_sf"/>
</dbReference>
<feature type="chain" id="PRO_5040807038" evidence="2">
    <location>
        <begin position="40"/>
        <end position="390"/>
    </location>
</feature>
<dbReference type="InterPro" id="IPR011044">
    <property type="entry name" value="Quino_amine_DH_bsu"/>
</dbReference>